<accession>A0A518AX22</accession>
<evidence type="ECO:0000256" key="5">
    <source>
        <dbReference type="ARBA" id="ARBA00022857"/>
    </source>
</evidence>
<keyword evidence="4 8" id="KW-0862">Zinc</keyword>
<dbReference type="SMART" id="SM00829">
    <property type="entry name" value="PKS_ER"/>
    <property type="match status" value="1"/>
</dbReference>
<dbReference type="Gene3D" id="3.90.180.10">
    <property type="entry name" value="Medium-chain alcohol dehydrogenases, catalytic domain"/>
    <property type="match status" value="1"/>
</dbReference>
<comment type="cofactor">
    <cofactor evidence="1 8">
        <name>Zn(2+)</name>
        <dbReference type="ChEBI" id="CHEBI:29105"/>
    </cofactor>
</comment>
<dbReference type="SUPFAM" id="SSF50129">
    <property type="entry name" value="GroES-like"/>
    <property type="match status" value="1"/>
</dbReference>
<dbReference type="EC" id="1.1.1.2" evidence="7"/>
<gene>
    <name evidence="10" type="primary">ahr</name>
    <name evidence="10" type="ORF">Pan216_01010</name>
</gene>
<evidence type="ECO:0000256" key="3">
    <source>
        <dbReference type="ARBA" id="ARBA00022723"/>
    </source>
</evidence>
<keyword evidence="6 10" id="KW-0560">Oxidoreductase</keyword>
<dbReference type="InterPro" id="IPR002328">
    <property type="entry name" value="ADH_Zn_CS"/>
</dbReference>
<evidence type="ECO:0000256" key="8">
    <source>
        <dbReference type="RuleBase" id="RU361277"/>
    </source>
</evidence>
<evidence type="ECO:0000256" key="7">
    <source>
        <dbReference type="ARBA" id="ARBA00024074"/>
    </source>
</evidence>
<dbReference type="FunFam" id="3.90.180.10:FF:000018">
    <property type="entry name" value="NAD(P)-dependent alcohol dehydrogenase"/>
    <property type="match status" value="1"/>
</dbReference>
<evidence type="ECO:0000256" key="1">
    <source>
        <dbReference type="ARBA" id="ARBA00001947"/>
    </source>
</evidence>
<evidence type="ECO:0000256" key="6">
    <source>
        <dbReference type="ARBA" id="ARBA00023002"/>
    </source>
</evidence>
<dbReference type="Proteomes" id="UP000317093">
    <property type="component" value="Chromosome"/>
</dbReference>
<keyword evidence="11" id="KW-1185">Reference proteome</keyword>
<proteinExistence type="inferred from homology"/>
<comment type="similarity">
    <text evidence="2 8">Belongs to the zinc-containing alcohol dehydrogenase family.</text>
</comment>
<dbReference type="PROSITE" id="PS00065">
    <property type="entry name" value="D_2_HYDROXYACID_DH_1"/>
    <property type="match status" value="1"/>
</dbReference>
<protein>
    <recommendedName>
        <fullName evidence="7">alcohol dehydrogenase (NADP(+))</fullName>
        <ecNumber evidence="7">1.1.1.2</ecNumber>
    </recommendedName>
</protein>
<dbReference type="PROSITE" id="PS00059">
    <property type="entry name" value="ADH_ZINC"/>
    <property type="match status" value="1"/>
</dbReference>
<dbReference type="FunFam" id="3.40.50.720:FF:000022">
    <property type="entry name" value="Cinnamyl alcohol dehydrogenase"/>
    <property type="match status" value="1"/>
</dbReference>
<dbReference type="Pfam" id="PF00107">
    <property type="entry name" value="ADH_zinc_N"/>
    <property type="match status" value="1"/>
</dbReference>
<dbReference type="AlphaFoldDB" id="A0A518AX22"/>
<name>A0A518AX22_9BACT</name>
<evidence type="ECO:0000313" key="10">
    <source>
        <dbReference type="EMBL" id="QDU59273.1"/>
    </source>
</evidence>
<dbReference type="GO" id="GO:0008270">
    <property type="term" value="F:zinc ion binding"/>
    <property type="evidence" value="ECO:0007669"/>
    <property type="project" value="InterPro"/>
</dbReference>
<dbReference type="OrthoDB" id="9806940at2"/>
<dbReference type="InterPro" id="IPR036291">
    <property type="entry name" value="NAD(P)-bd_dom_sf"/>
</dbReference>
<dbReference type="EMBL" id="CP036279">
    <property type="protein sequence ID" value="QDU59273.1"/>
    <property type="molecule type" value="Genomic_DNA"/>
</dbReference>
<keyword evidence="3 8" id="KW-0479">Metal-binding</keyword>
<dbReference type="InterPro" id="IPR013154">
    <property type="entry name" value="ADH-like_N"/>
</dbReference>
<dbReference type="KEGG" id="knv:Pan216_01010"/>
<feature type="domain" description="Enoyl reductase (ER)" evidence="9">
    <location>
        <begin position="13"/>
        <end position="332"/>
    </location>
</feature>
<dbReference type="Pfam" id="PF08240">
    <property type="entry name" value="ADH_N"/>
    <property type="match status" value="1"/>
</dbReference>
<dbReference type="RefSeq" id="WP_145253341.1">
    <property type="nucleotide sequence ID" value="NZ_CP036279.1"/>
</dbReference>
<dbReference type="InterPro" id="IPR020843">
    <property type="entry name" value="ER"/>
</dbReference>
<evidence type="ECO:0000313" key="11">
    <source>
        <dbReference type="Proteomes" id="UP000317093"/>
    </source>
</evidence>
<reference evidence="10 11" key="1">
    <citation type="submission" date="2019-02" db="EMBL/GenBank/DDBJ databases">
        <title>Deep-cultivation of Planctomycetes and their phenomic and genomic characterization uncovers novel biology.</title>
        <authorList>
            <person name="Wiegand S."/>
            <person name="Jogler M."/>
            <person name="Boedeker C."/>
            <person name="Pinto D."/>
            <person name="Vollmers J."/>
            <person name="Rivas-Marin E."/>
            <person name="Kohn T."/>
            <person name="Peeters S.H."/>
            <person name="Heuer A."/>
            <person name="Rast P."/>
            <person name="Oberbeckmann S."/>
            <person name="Bunk B."/>
            <person name="Jeske O."/>
            <person name="Meyerdierks A."/>
            <person name="Storesund J.E."/>
            <person name="Kallscheuer N."/>
            <person name="Luecker S."/>
            <person name="Lage O.M."/>
            <person name="Pohl T."/>
            <person name="Merkel B.J."/>
            <person name="Hornburger P."/>
            <person name="Mueller R.-W."/>
            <person name="Bruemmer F."/>
            <person name="Labrenz M."/>
            <person name="Spormann A.M."/>
            <person name="Op den Camp H."/>
            <person name="Overmann J."/>
            <person name="Amann R."/>
            <person name="Jetten M.S.M."/>
            <person name="Mascher T."/>
            <person name="Medema M.H."/>
            <person name="Devos D.P."/>
            <person name="Kaster A.-K."/>
            <person name="Ovreas L."/>
            <person name="Rohde M."/>
            <person name="Galperin M.Y."/>
            <person name="Jogler C."/>
        </authorList>
    </citation>
    <scope>NUCLEOTIDE SEQUENCE [LARGE SCALE GENOMIC DNA]</scope>
    <source>
        <strain evidence="10 11">Pan216</strain>
    </source>
</reference>
<keyword evidence="5" id="KW-0521">NADP</keyword>
<dbReference type="InterPro" id="IPR047109">
    <property type="entry name" value="CAD-like"/>
</dbReference>
<dbReference type="CDD" id="cd05283">
    <property type="entry name" value="CAD1"/>
    <property type="match status" value="1"/>
</dbReference>
<sequence length="335" mass="35687">MTVKAYAVHQAKGAFEPFEFELGEIGANEVDISVESCGICHSDLSMVDDEWGMTAFPLVPGHEVIGTVSAIGEHVSHVKVGDRVGLGWHAGYCMVCDQCMGGDHNLCVDAQPTIAGRHGGFAETVRAAAPSVIKIPDGLDAHETGPLLCGGIAVFNPMVQVGLTPTDSVGVIGIGGLGHMGLKFANAWGCHVTAFTSESKRQEALDMGAHETINSRDPEAIKAAAGRFDLVLSTVNVPLDWNAILATLKPRGRLQMPGAVTDSLGINLLPDMMFKQLSVGAMPVGAPVVIRRMLDFAARHEIAPVNEHFPMSKVNDAFEHLRGGNARYRIVLHRD</sequence>
<dbReference type="InterPro" id="IPR013149">
    <property type="entry name" value="ADH-like_C"/>
</dbReference>
<dbReference type="InterPro" id="IPR029752">
    <property type="entry name" value="D-isomer_DH_CS1"/>
</dbReference>
<evidence type="ECO:0000256" key="4">
    <source>
        <dbReference type="ARBA" id="ARBA00022833"/>
    </source>
</evidence>
<dbReference type="Gene3D" id="3.40.50.720">
    <property type="entry name" value="NAD(P)-binding Rossmann-like Domain"/>
    <property type="match status" value="1"/>
</dbReference>
<organism evidence="10 11">
    <name type="scientific">Kolteria novifilia</name>
    <dbReference type="NCBI Taxonomy" id="2527975"/>
    <lineage>
        <taxon>Bacteria</taxon>
        <taxon>Pseudomonadati</taxon>
        <taxon>Planctomycetota</taxon>
        <taxon>Planctomycetia</taxon>
        <taxon>Kolteriales</taxon>
        <taxon>Kolteriaceae</taxon>
        <taxon>Kolteria</taxon>
    </lineage>
</organism>
<dbReference type="GO" id="GO:0008106">
    <property type="term" value="F:alcohol dehydrogenase (NADP+) activity"/>
    <property type="evidence" value="ECO:0007669"/>
    <property type="project" value="UniProtKB-EC"/>
</dbReference>
<evidence type="ECO:0000259" key="9">
    <source>
        <dbReference type="SMART" id="SM00829"/>
    </source>
</evidence>
<dbReference type="PANTHER" id="PTHR42683">
    <property type="entry name" value="ALDEHYDE REDUCTASE"/>
    <property type="match status" value="1"/>
</dbReference>
<dbReference type="SUPFAM" id="SSF51735">
    <property type="entry name" value="NAD(P)-binding Rossmann-fold domains"/>
    <property type="match status" value="1"/>
</dbReference>
<dbReference type="InterPro" id="IPR011032">
    <property type="entry name" value="GroES-like_sf"/>
</dbReference>
<evidence type="ECO:0000256" key="2">
    <source>
        <dbReference type="ARBA" id="ARBA00008072"/>
    </source>
</evidence>